<dbReference type="RefSeq" id="WP_090591639.1">
    <property type="nucleotide sequence ID" value="NZ_FNCS01000001.1"/>
</dbReference>
<proteinExistence type="predicted"/>
<keyword evidence="1" id="KW-0812">Transmembrane</keyword>
<accession>A0A1G7SUU9</accession>
<sequence length="172" mass="18602">MTSDTGQQSVRDKADFITGLVFVVLGAVVFYLSYTMPRLEARNIHPTTIPGLVPMALGAGLFVLGGLLAVKARKGIAGEWESFFAVFRTLEVARSMAALGLVLVFTLVLVGSMPFWAASMIFLFAFVVMMEGVLTPTRASWTSILLWAALTAALAGSAIYYLFAELFLVRLP</sequence>
<evidence type="ECO:0000256" key="1">
    <source>
        <dbReference type="SAM" id="Phobius"/>
    </source>
</evidence>
<gene>
    <name evidence="3" type="ORF">SAMN04487974_101743</name>
</gene>
<dbReference type="STRING" id="440168.SAMN04487974_101743"/>
<feature type="transmembrane region" description="Helical" evidence="1">
    <location>
        <begin position="141"/>
        <end position="163"/>
    </location>
</feature>
<dbReference type="AlphaFoldDB" id="A0A1G7SUU9"/>
<feature type="transmembrane region" description="Helical" evidence="1">
    <location>
        <begin position="48"/>
        <end position="70"/>
    </location>
</feature>
<keyword evidence="1" id="KW-0472">Membrane</keyword>
<evidence type="ECO:0000313" key="4">
    <source>
        <dbReference type="Proteomes" id="UP000199495"/>
    </source>
</evidence>
<dbReference type="InterPro" id="IPR009936">
    <property type="entry name" value="DUF1468"/>
</dbReference>
<dbReference type="Pfam" id="PF07331">
    <property type="entry name" value="TctB"/>
    <property type="match status" value="1"/>
</dbReference>
<feature type="transmembrane region" description="Helical" evidence="1">
    <location>
        <begin position="115"/>
        <end position="134"/>
    </location>
</feature>
<protein>
    <submittedName>
        <fullName evidence="3">Tripartite tricarboxylate transporter TctB family protein</fullName>
    </submittedName>
</protein>
<keyword evidence="4" id="KW-1185">Reference proteome</keyword>
<evidence type="ECO:0000313" key="3">
    <source>
        <dbReference type="EMBL" id="SDG26847.1"/>
    </source>
</evidence>
<dbReference type="Proteomes" id="UP000199495">
    <property type="component" value="Unassembled WGS sequence"/>
</dbReference>
<name>A0A1G7SUU9_9HYPH</name>
<feature type="transmembrane region" description="Helical" evidence="1">
    <location>
        <begin position="91"/>
        <end position="109"/>
    </location>
</feature>
<reference evidence="3 4" key="1">
    <citation type="submission" date="2016-10" db="EMBL/GenBank/DDBJ databases">
        <authorList>
            <person name="de Groot N.N."/>
        </authorList>
    </citation>
    <scope>NUCLEOTIDE SEQUENCE [LARGE SCALE GENOMIC DNA]</scope>
    <source>
        <strain evidence="3 4">CGMCC 1.10267</strain>
    </source>
</reference>
<dbReference type="EMBL" id="FNCS01000001">
    <property type="protein sequence ID" value="SDG26847.1"/>
    <property type="molecule type" value="Genomic_DNA"/>
</dbReference>
<evidence type="ECO:0000259" key="2">
    <source>
        <dbReference type="Pfam" id="PF07331"/>
    </source>
</evidence>
<feature type="domain" description="DUF1468" evidence="2">
    <location>
        <begin position="17"/>
        <end position="172"/>
    </location>
</feature>
<organism evidence="3 4">
    <name type="scientific">Pelagibacterium luteolum</name>
    <dbReference type="NCBI Taxonomy" id="440168"/>
    <lineage>
        <taxon>Bacteria</taxon>
        <taxon>Pseudomonadati</taxon>
        <taxon>Pseudomonadota</taxon>
        <taxon>Alphaproteobacteria</taxon>
        <taxon>Hyphomicrobiales</taxon>
        <taxon>Devosiaceae</taxon>
        <taxon>Pelagibacterium</taxon>
    </lineage>
</organism>
<feature type="transmembrane region" description="Helical" evidence="1">
    <location>
        <begin position="16"/>
        <end position="36"/>
    </location>
</feature>
<keyword evidence="1" id="KW-1133">Transmembrane helix</keyword>